<dbReference type="KEGG" id="nano:G5V58_01420"/>
<keyword evidence="8" id="KW-0902">Two-component regulatory system</keyword>
<feature type="transmembrane region" description="Helical" evidence="9">
    <location>
        <begin position="237"/>
        <end position="256"/>
    </location>
</feature>
<dbReference type="InterPro" id="IPR029016">
    <property type="entry name" value="GAF-like_dom_sf"/>
</dbReference>
<keyword evidence="12" id="KW-1185">Reference proteome</keyword>
<feature type="transmembrane region" description="Helical" evidence="9">
    <location>
        <begin position="71"/>
        <end position="93"/>
    </location>
</feature>
<dbReference type="PANTHER" id="PTHR24421:SF10">
    <property type="entry name" value="NITRATE_NITRITE SENSOR PROTEIN NARQ"/>
    <property type="match status" value="1"/>
</dbReference>
<dbReference type="Pfam" id="PF07730">
    <property type="entry name" value="HisKA_3"/>
    <property type="match status" value="1"/>
</dbReference>
<dbReference type="GO" id="GO:0000155">
    <property type="term" value="F:phosphorelay sensor kinase activity"/>
    <property type="evidence" value="ECO:0007669"/>
    <property type="project" value="InterPro"/>
</dbReference>
<keyword evidence="3" id="KW-0597">Phosphoprotein</keyword>
<dbReference type="RefSeq" id="WP_165228103.1">
    <property type="nucleotide sequence ID" value="NZ_CP049257.1"/>
</dbReference>
<protein>
    <recommendedName>
        <fullName evidence="2">histidine kinase</fullName>
        <ecNumber evidence="2">2.7.13.3</ecNumber>
    </recommendedName>
</protein>
<feature type="transmembrane region" description="Helical" evidence="9">
    <location>
        <begin position="204"/>
        <end position="225"/>
    </location>
</feature>
<dbReference type="Gene3D" id="3.30.450.40">
    <property type="match status" value="1"/>
</dbReference>
<keyword evidence="6" id="KW-0418">Kinase</keyword>
<evidence type="ECO:0000256" key="3">
    <source>
        <dbReference type="ARBA" id="ARBA00022553"/>
    </source>
</evidence>
<feature type="transmembrane region" description="Helical" evidence="9">
    <location>
        <begin position="148"/>
        <end position="168"/>
    </location>
</feature>
<evidence type="ECO:0000256" key="9">
    <source>
        <dbReference type="SAM" id="Phobius"/>
    </source>
</evidence>
<comment type="catalytic activity">
    <reaction evidence="1">
        <text>ATP + protein L-histidine = ADP + protein N-phospho-L-histidine.</text>
        <dbReference type="EC" id="2.7.13.3"/>
    </reaction>
</comment>
<keyword evidence="4" id="KW-0808">Transferase</keyword>
<feature type="transmembrane region" description="Helical" evidence="9">
    <location>
        <begin position="331"/>
        <end position="352"/>
    </location>
</feature>
<sequence length="676" mass="72404">MLDVVRPARTPVVWALPAVGLAALGVTLVAQLWSRGAEPQLSPDPPVVFGVTSLVQCLVARAVLRRHTVPRLGVFIAVTGCLWALAGVLHAVVASPPFVAGLADGVQTPEKVVLWGIDLTTLPLSSLVYVVLLSFPTGYWLEGAWRRVTQVGIALIAGVGVVLVFLRLPLSVSANPSLATPESTALDPTYLPGFAPALDPHADLIIAIAYVGAVLCGATVVVRYRRSSGVERDQLRWVVWGIVSVVFIVLAFRLLIHRGDQLSTVGICLAVNAIAVSVGVALINPSLVSIEELLSRTLVYGGLSLGIILVDLAALAALTELLGSRLGQRQVVLVVLLLSAVLYSPMRAWLWASVRRWVLGQRDDPYDVVARLASSLEAADEETEQLTAVAQAVALAFGIGYVSVRVDRADGAPLVATYGTPVADTRVLPISYRGERVGVLVLPARGVRARLSKRDERLLTDLVRQAATASRTGRLAEELQENRQRLVVAREEERRRIHHDLAEDLGPTLGGLVHQVESARLLVAERPEEAKATIARTSEQLRAVVADVRRVVHDLRPPALDDLGLLGALRQQAKLLDAETLTVTARGAELERLPAGVEVAAYRIASELLGHCASTAAGCELVLSLSETRLLIEADVADAPGEFLDLVRHQAVEVGGRLDRTPDGRLRVALPVRRAS</sequence>
<feature type="transmembrane region" description="Helical" evidence="9">
    <location>
        <begin position="46"/>
        <end position="64"/>
    </location>
</feature>
<evidence type="ECO:0000256" key="7">
    <source>
        <dbReference type="ARBA" id="ARBA00022840"/>
    </source>
</evidence>
<dbReference type="GO" id="GO:0016020">
    <property type="term" value="C:membrane"/>
    <property type="evidence" value="ECO:0007669"/>
    <property type="project" value="InterPro"/>
</dbReference>
<keyword evidence="7" id="KW-0067">ATP-binding</keyword>
<feature type="transmembrane region" description="Helical" evidence="9">
    <location>
        <begin position="12"/>
        <end position="34"/>
    </location>
</feature>
<evidence type="ECO:0000256" key="4">
    <source>
        <dbReference type="ARBA" id="ARBA00022679"/>
    </source>
</evidence>
<name>A0A6G6W8E4_9ACTN</name>
<proteinExistence type="predicted"/>
<evidence type="ECO:0000313" key="12">
    <source>
        <dbReference type="Proteomes" id="UP000502996"/>
    </source>
</evidence>
<feature type="transmembrane region" description="Helical" evidence="9">
    <location>
        <begin position="297"/>
        <end position="319"/>
    </location>
</feature>
<dbReference type="EMBL" id="CP049257">
    <property type="protein sequence ID" value="QIG41608.1"/>
    <property type="molecule type" value="Genomic_DNA"/>
</dbReference>
<evidence type="ECO:0000259" key="10">
    <source>
        <dbReference type="Pfam" id="PF07730"/>
    </source>
</evidence>
<dbReference type="Proteomes" id="UP000502996">
    <property type="component" value="Chromosome"/>
</dbReference>
<reference evidence="11 12" key="1">
    <citation type="submission" date="2020-02" db="EMBL/GenBank/DDBJ databases">
        <title>Full genome sequence of Nocardioides sp. R-3366.</title>
        <authorList>
            <person name="Im W.-T."/>
        </authorList>
    </citation>
    <scope>NUCLEOTIDE SEQUENCE [LARGE SCALE GENOMIC DNA]</scope>
    <source>
        <strain evidence="11 12">R-3366</strain>
    </source>
</reference>
<evidence type="ECO:0000256" key="5">
    <source>
        <dbReference type="ARBA" id="ARBA00022741"/>
    </source>
</evidence>
<keyword evidence="9" id="KW-0812">Transmembrane</keyword>
<dbReference type="AlphaFoldDB" id="A0A6G6W8E4"/>
<accession>A0A6G6W8E4</accession>
<evidence type="ECO:0000256" key="1">
    <source>
        <dbReference type="ARBA" id="ARBA00000085"/>
    </source>
</evidence>
<gene>
    <name evidence="11" type="ORF">G5V58_01420</name>
</gene>
<keyword evidence="9" id="KW-0472">Membrane</keyword>
<evidence type="ECO:0000256" key="6">
    <source>
        <dbReference type="ARBA" id="ARBA00022777"/>
    </source>
</evidence>
<feature type="transmembrane region" description="Helical" evidence="9">
    <location>
        <begin position="262"/>
        <end position="285"/>
    </location>
</feature>
<dbReference type="PANTHER" id="PTHR24421">
    <property type="entry name" value="NITRATE/NITRITE SENSOR PROTEIN NARX-RELATED"/>
    <property type="match status" value="1"/>
</dbReference>
<dbReference type="GO" id="GO:0005524">
    <property type="term" value="F:ATP binding"/>
    <property type="evidence" value="ECO:0007669"/>
    <property type="project" value="UniProtKB-KW"/>
</dbReference>
<keyword evidence="5" id="KW-0547">Nucleotide-binding</keyword>
<organism evidence="11 12">
    <name type="scientific">Nocardioides anomalus</name>
    <dbReference type="NCBI Taxonomy" id="2712223"/>
    <lineage>
        <taxon>Bacteria</taxon>
        <taxon>Bacillati</taxon>
        <taxon>Actinomycetota</taxon>
        <taxon>Actinomycetes</taxon>
        <taxon>Propionibacteriales</taxon>
        <taxon>Nocardioidaceae</taxon>
        <taxon>Nocardioides</taxon>
    </lineage>
</organism>
<dbReference type="Gene3D" id="6.10.250.2870">
    <property type="match status" value="1"/>
</dbReference>
<keyword evidence="9" id="KW-1133">Transmembrane helix</keyword>
<evidence type="ECO:0000256" key="2">
    <source>
        <dbReference type="ARBA" id="ARBA00012438"/>
    </source>
</evidence>
<evidence type="ECO:0000313" key="11">
    <source>
        <dbReference type="EMBL" id="QIG41608.1"/>
    </source>
</evidence>
<evidence type="ECO:0000256" key="8">
    <source>
        <dbReference type="ARBA" id="ARBA00023012"/>
    </source>
</evidence>
<dbReference type="EC" id="2.7.13.3" evidence="2"/>
<feature type="transmembrane region" description="Helical" evidence="9">
    <location>
        <begin position="113"/>
        <end position="136"/>
    </location>
</feature>
<dbReference type="SUPFAM" id="SSF55781">
    <property type="entry name" value="GAF domain-like"/>
    <property type="match status" value="1"/>
</dbReference>
<dbReference type="InterPro" id="IPR011712">
    <property type="entry name" value="Sig_transdc_His_kin_sub3_dim/P"/>
</dbReference>
<feature type="domain" description="Signal transduction histidine kinase subgroup 3 dimerisation and phosphoacceptor" evidence="10">
    <location>
        <begin position="493"/>
        <end position="560"/>
    </location>
</feature>
<dbReference type="InterPro" id="IPR050482">
    <property type="entry name" value="Sensor_HK_TwoCompSys"/>
</dbReference>
<dbReference type="GO" id="GO:0046983">
    <property type="term" value="F:protein dimerization activity"/>
    <property type="evidence" value="ECO:0007669"/>
    <property type="project" value="InterPro"/>
</dbReference>